<protein>
    <submittedName>
        <fullName evidence="2">Uncharacterized protein</fullName>
    </submittedName>
</protein>
<dbReference type="EMBL" id="BNJK01000002">
    <property type="protein sequence ID" value="GHO99608.1"/>
    <property type="molecule type" value="Genomic_DNA"/>
</dbReference>
<keyword evidence="3" id="KW-1185">Reference proteome</keyword>
<organism evidence="2 3">
    <name type="scientific">Reticulibacter mediterranei</name>
    <dbReference type="NCBI Taxonomy" id="2778369"/>
    <lineage>
        <taxon>Bacteria</taxon>
        <taxon>Bacillati</taxon>
        <taxon>Chloroflexota</taxon>
        <taxon>Ktedonobacteria</taxon>
        <taxon>Ktedonobacterales</taxon>
        <taxon>Reticulibacteraceae</taxon>
        <taxon>Reticulibacter</taxon>
    </lineage>
</organism>
<dbReference type="AlphaFoldDB" id="A0A8J3N8E4"/>
<evidence type="ECO:0000313" key="2">
    <source>
        <dbReference type="EMBL" id="GHO99608.1"/>
    </source>
</evidence>
<sequence length="54" mass="5776">MKDDDQDEVDEISGIIDNGPDFDEFAEAGLIPTTDGELPAINPDTEDDLPATTP</sequence>
<evidence type="ECO:0000256" key="1">
    <source>
        <dbReference type="SAM" id="MobiDB-lite"/>
    </source>
</evidence>
<evidence type="ECO:0000313" key="3">
    <source>
        <dbReference type="Proteomes" id="UP000597444"/>
    </source>
</evidence>
<accession>A0A8J3N8E4</accession>
<comment type="caution">
    <text evidence="2">The sequence shown here is derived from an EMBL/GenBank/DDBJ whole genome shotgun (WGS) entry which is preliminary data.</text>
</comment>
<feature type="compositionally biased region" description="Acidic residues" evidence="1">
    <location>
        <begin position="44"/>
        <end position="54"/>
    </location>
</feature>
<proteinExistence type="predicted"/>
<dbReference type="RefSeq" id="WP_220210247.1">
    <property type="nucleotide sequence ID" value="NZ_BNJK01000002.1"/>
</dbReference>
<feature type="compositionally biased region" description="Acidic residues" evidence="1">
    <location>
        <begin position="1"/>
        <end position="11"/>
    </location>
</feature>
<dbReference type="Proteomes" id="UP000597444">
    <property type="component" value="Unassembled WGS sequence"/>
</dbReference>
<gene>
    <name evidence="2" type="ORF">KSF_096560</name>
</gene>
<feature type="region of interest" description="Disordered" evidence="1">
    <location>
        <begin position="1"/>
        <end position="54"/>
    </location>
</feature>
<name>A0A8J3N8E4_9CHLR</name>
<reference evidence="2" key="1">
    <citation type="submission" date="2020-10" db="EMBL/GenBank/DDBJ databases">
        <title>Taxonomic study of unclassified bacteria belonging to the class Ktedonobacteria.</title>
        <authorList>
            <person name="Yabe S."/>
            <person name="Wang C.M."/>
            <person name="Zheng Y."/>
            <person name="Sakai Y."/>
            <person name="Cavaletti L."/>
            <person name="Monciardini P."/>
            <person name="Donadio S."/>
        </authorList>
    </citation>
    <scope>NUCLEOTIDE SEQUENCE</scope>
    <source>
        <strain evidence="2">ID150040</strain>
    </source>
</reference>